<protein>
    <submittedName>
        <fullName evidence="2">ATP-dependent Clp protease adaptor protein ClpS</fullName>
    </submittedName>
</protein>
<organism evidence="2 3">
    <name type="scientific">Nitzschia inconspicua</name>
    <dbReference type="NCBI Taxonomy" id="303405"/>
    <lineage>
        <taxon>Eukaryota</taxon>
        <taxon>Sar</taxon>
        <taxon>Stramenopiles</taxon>
        <taxon>Ochrophyta</taxon>
        <taxon>Bacillariophyta</taxon>
        <taxon>Bacillariophyceae</taxon>
        <taxon>Bacillariophycidae</taxon>
        <taxon>Bacillariales</taxon>
        <taxon>Bacillariaceae</taxon>
        <taxon>Nitzschia</taxon>
    </lineage>
</organism>
<keyword evidence="3" id="KW-1185">Reference proteome</keyword>
<reference evidence="2" key="1">
    <citation type="journal article" date="2021" name="Sci. Rep.">
        <title>Diploid genomic architecture of Nitzschia inconspicua, an elite biomass production diatom.</title>
        <authorList>
            <person name="Oliver A."/>
            <person name="Podell S."/>
            <person name="Pinowska A."/>
            <person name="Traller J.C."/>
            <person name="Smith S.R."/>
            <person name="McClure R."/>
            <person name="Beliaev A."/>
            <person name="Bohutskyi P."/>
            <person name="Hill E.A."/>
            <person name="Rabines A."/>
            <person name="Zheng H."/>
            <person name="Allen L.Z."/>
            <person name="Kuo A."/>
            <person name="Grigoriev I.V."/>
            <person name="Allen A.E."/>
            <person name="Hazlebeck D."/>
            <person name="Allen E.E."/>
        </authorList>
    </citation>
    <scope>NUCLEOTIDE SEQUENCE</scope>
    <source>
        <strain evidence="2">Hildebrandi</strain>
    </source>
</reference>
<reference evidence="2" key="2">
    <citation type="submission" date="2021-04" db="EMBL/GenBank/DDBJ databases">
        <authorList>
            <person name="Podell S."/>
        </authorList>
    </citation>
    <scope>NUCLEOTIDE SEQUENCE</scope>
    <source>
        <strain evidence="2">Hildebrandi</strain>
    </source>
</reference>
<dbReference type="GO" id="GO:0006508">
    <property type="term" value="P:proteolysis"/>
    <property type="evidence" value="ECO:0007669"/>
    <property type="project" value="UniProtKB-KW"/>
</dbReference>
<evidence type="ECO:0000259" key="1">
    <source>
        <dbReference type="Pfam" id="PF02617"/>
    </source>
</evidence>
<keyword evidence="2" id="KW-0645">Protease</keyword>
<dbReference type="Pfam" id="PF02617">
    <property type="entry name" value="ClpS"/>
    <property type="match status" value="1"/>
</dbReference>
<dbReference type="InterPro" id="IPR022935">
    <property type="entry name" value="ClpS"/>
</dbReference>
<dbReference type="InterPro" id="IPR003769">
    <property type="entry name" value="ClpS_core"/>
</dbReference>
<dbReference type="EMBL" id="JAGRRH010000002">
    <property type="protein sequence ID" value="KAG7373148.1"/>
    <property type="molecule type" value="Genomic_DNA"/>
</dbReference>
<dbReference type="GO" id="GO:0008233">
    <property type="term" value="F:peptidase activity"/>
    <property type="evidence" value="ECO:0007669"/>
    <property type="project" value="UniProtKB-KW"/>
</dbReference>
<dbReference type="AlphaFoldDB" id="A0A9K3M2M9"/>
<sequence length="169" mass="19169">MVAYINSKFLPFVLALVVGLSLNIRDVLAFSSPTHLQHQHFFASKSDGIFNVSPRQSTLLASTVIERPQEKEKVVEILDDKTVEEENKYGGDGWEIRLWNDPFNKREFVARCLSTICGKSDTESYQIMMQAHNNGMGVIGRYNLEIAEVYHNSLKENGLTVDMVQVDDE</sequence>
<keyword evidence="2" id="KW-0378">Hydrolase</keyword>
<dbReference type="Proteomes" id="UP000693970">
    <property type="component" value="Unassembled WGS sequence"/>
</dbReference>
<feature type="domain" description="Adaptor protein ClpS core" evidence="1">
    <location>
        <begin position="94"/>
        <end position="158"/>
    </location>
</feature>
<proteinExistence type="predicted"/>
<dbReference type="PANTHER" id="PTHR33473:SF17">
    <property type="entry name" value="ATP-DEPENDENT CLP PROTEASE ADAPTER PROTEIN CLPS1, CHLOROPLASTIC"/>
    <property type="match status" value="1"/>
</dbReference>
<evidence type="ECO:0000313" key="2">
    <source>
        <dbReference type="EMBL" id="KAG7373148.1"/>
    </source>
</evidence>
<name>A0A9K3M2M9_9STRA</name>
<accession>A0A9K3M2M9</accession>
<gene>
    <name evidence="2" type="ORF">IV203_033872</name>
</gene>
<dbReference type="PANTHER" id="PTHR33473">
    <property type="entry name" value="ATP-DEPENDENT CLP PROTEASE ADAPTER PROTEIN CLPS1, CHLOROPLASTIC"/>
    <property type="match status" value="1"/>
</dbReference>
<evidence type="ECO:0000313" key="3">
    <source>
        <dbReference type="Proteomes" id="UP000693970"/>
    </source>
</evidence>
<dbReference type="GO" id="GO:0030163">
    <property type="term" value="P:protein catabolic process"/>
    <property type="evidence" value="ECO:0007669"/>
    <property type="project" value="InterPro"/>
</dbReference>
<comment type="caution">
    <text evidence="2">The sequence shown here is derived from an EMBL/GenBank/DDBJ whole genome shotgun (WGS) entry which is preliminary data.</text>
</comment>
<dbReference type="OrthoDB" id="2013930at2759"/>